<dbReference type="RefSeq" id="WP_082849862.1">
    <property type="nucleotide sequence ID" value="NZ_BMYL01000001.1"/>
</dbReference>
<dbReference type="PANTHER" id="PTHR37463">
    <property type="entry name" value="GSL3115 PROTEIN"/>
    <property type="match status" value="1"/>
</dbReference>
<comment type="caution">
    <text evidence="1">The sequence shown here is derived from an EMBL/GenBank/DDBJ whole genome shotgun (WGS) entry which is preliminary data.</text>
</comment>
<proteinExistence type="predicted"/>
<dbReference type="KEGG" id="hja:BST95_16825"/>
<reference evidence="1 2" key="1">
    <citation type="submission" date="2018-01" db="EMBL/GenBank/DDBJ databases">
        <title>The draft genome sequence of Halioglobus japonicus S1-36.</title>
        <authorList>
            <person name="Du Z.-J."/>
            <person name="Shi M.-J."/>
        </authorList>
    </citation>
    <scope>NUCLEOTIDE SEQUENCE [LARGE SCALE GENOMIC DNA]</scope>
    <source>
        <strain evidence="1 2">S1-36</strain>
    </source>
</reference>
<gene>
    <name evidence="1" type="ORF">C0029_01385</name>
</gene>
<keyword evidence="2" id="KW-1185">Reference proteome</keyword>
<name>A0AAP8MGX5_9GAMM</name>
<evidence type="ECO:0000313" key="1">
    <source>
        <dbReference type="EMBL" id="PLW87277.1"/>
    </source>
</evidence>
<dbReference type="PIRSF" id="PIRSF037205">
    <property type="entry name" value="UCP037205"/>
    <property type="match status" value="1"/>
</dbReference>
<dbReference type="InterPro" id="IPR017136">
    <property type="entry name" value="UCP037205"/>
</dbReference>
<dbReference type="AlphaFoldDB" id="A0AAP8MGX5"/>
<dbReference type="Pfam" id="PF10013">
    <property type="entry name" value="DUF2256"/>
    <property type="match status" value="1"/>
</dbReference>
<dbReference type="EMBL" id="PKUR01000001">
    <property type="protein sequence ID" value="PLW87277.1"/>
    <property type="molecule type" value="Genomic_DNA"/>
</dbReference>
<evidence type="ECO:0000313" key="2">
    <source>
        <dbReference type="Proteomes" id="UP000235162"/>
    </source>
</evidence>
<organism evidence="1 2">
    <name type="scientific">Halioglobus japonicus</name>
    <dbReference type="NCBI Taxonomy" id="930805"/>
    <lineage>
        <taxon>Bacteria</taxon>
        <taxon>Pseudomonadati</taxon>
        <taxon>Pseudomonadota</taxon>
        <taxon>Gammaproteobacteria</taxon>
        <taxon>Cellvibrionales</taxon>
        <taxon>Halieaceae</taxon>
        <taxon>Halioglobus</taxon>
    </lineage>
</organism>
<dbReference type="Proteomes" id="UP000235162">
    <property type="component" value="Unassembled WGS sequence"/>
</dbReference>
<sequence length="49" mass="6212">MSKKNLPVKLCPVCLREFTWRKKWERDWDSVRYCSERCRRSRSTRQRIH</sequence>
<protein>
    <submittedName>
        <fullName evidence="1">DUF2256 domain-containing protein</fullName>
    </submittedName>
</protein>
<dbReference type="PANTHER" id="PTHR37463:SF1">
    <property type="entry name" value="DUF2256 DOMAIN-CONTAINING PROTEIN"/>
    <property type="match status" value="1"/>
</dbReference>
<accession>A0AAP8MGX5</accession>